<dbReference type="OrthoDB" id="9785673at2"/>
<feature type="domain" description="RNA 2-O ribose methyltransferase substrate binding" evidence="4">
    <location>
        <begin position="30"/>
        <end position="92"/>
    </location>
</feature>
<dbReference type="InterPro" id="IPR029028">
    <property type="entry name" value="Alpha/beta_knot_MTases"/>
</dbReference>
<dbReference type="PANTHER" id="PTHR43191:SF2">
    <property type="entry name" value="RRNA METHYLTRANSFERASE 3, MITOCHONDRIAL"/>
    <property type="match status" value="1"/>
</dbReference>
<accession>A0A3G9JLI0</accession>
<evidence type="ECO:0000256" key="2">
    <source>
        <dbReference type="ARBA" id="ARBA00022603"/>
    </source>
</evidence>
<evidence type="ECO:0000256" key="1">
    <source>
        <dbReference type="ARBA" id="ARBA00007228"/>
    </source>
</evidence>
<dbReference type="FunCoup" id="A0A3G9JLI0">
    <property type="interactions" value="284"/>
</dbReference>
<dbReference type="InterPro" id="IPR013123">
    <property type="entry name" value="SpoU_subst-bd"/>
</dbReference>
<dbReference type="Pfam" id="PF22435">
    <property type="entry name" value="MRM3-like_sub_bind"/>
    <property type="match status" value="1"/>
</dbReference>
<dbReference type="SMART" id="SM00967">
    <property type="entry name" value="SpoU_sub_bind"/>
    <property type="match status" value="1"/>
</dbReference>
<dbReference type="InterPro" id="IPR051259">
    <property type="entry name" value="rRNA_Methyltransferase"/>
</dbReference>
<dbReference type="InterPro" id="IPR029026">
    <property type="entry name" value="tRNA_m1G_MTases_N"/>
</dbReference>
<dbReference type="Pfam" id="PF00588">
    <property type="entry name" value="SpoU_methylase"/>
    <property type="match status" value="1"/>
</dbReference>
<dbReference type="Gene3D" id="3.30.1330.30">
    <property type="match status" value="1"/>
</dbReference>
<evidence type="ECO:0000313" key="5">
    <source>
        <dbReference type="EMBL" id="BBH25863.1"/>
    </source>
</evidence>
<proteinExistence type="inferred from homology"/>
<keyword evidence="3 5" id="KW-0808">Transferase</keyword>
<dbReference type="GO" id="GO:0005737">
    <property type="term" value="C:cytoplasm"/>
    <property type="evidence" value="ECO:0007669"/>
    <property type="project" value="UniProtKB-ARBA"/>
</dbReference>
<dbReference type="GO" id="GO:0003723">
    <property type="term" value="F:RNA binding"/>
    <property type="evidence" value="ECO:0007669"/>
    <property type="project" value="InterPro"/>
</dbReference>
<comment type="similarity">
    <text evidence="1">Belongs to the class IV-like SAM-binding methyltransferase superfamily. RNA methyltransferase TrmH family.</text>
</comment>
<dbReference type="CDD" id="cd18095">
    <property type="entry name" value="SpoU-like_rRNA-MTase"/>
    <property type="match status" value="1"/>
</dbReference>
<dbReference type="GO" id="GO:0006396">
    <property type="term" value="P:RNA processing"/>
    <property type="evidence" value="ECO:0007669"/>
    <property type="project" value="InterPro"/>
</dbReference>
<organism evidence="5 6">
    <name type="scientific">Intestinibaculum porci</name>
    <dbReference type="NCBI Taxonomy" id="2487118"/>
    <lineage>
        <taxon>Bacteria</taxon>
        <taxon>Bacillati</taxon>
        <taxon>Bacillota</taxon>
        <taxon>Erysipelotrichia</taxon>
        <taxon>Erysipelotrichales</taxon>
        <taxon>Erysipelotrichaceae</taxon>
        <taxon>Intestinibaculum</taxon>
    </lineage>
</organism>
<dbReference type="GO" id="GO:0008173">
    <property type="term" value="F:RNA methyltransferase activity"/>
    <property type="evidence" value="ECO:0007669"/>
    <property type="project" value="InterPro"/>
</dbReference>
<dbReference type="RefSeq" id="WP_125118772.1">
    <property type="nucleotide sequence ID" value="NZ_AP019309.1"/>
</dbReference>
<dbReference type="KEGG" id="ebm:SG0102_07970"/>
<dbReference type="InParanoid" id="A0A3G9JLI0"/>
<protein>
    <submittedName>
        <fullName evidence="5">23S rRNA methyltransferase</fullName>
    </submittedName>
</protein>
<dbReference type="InterPro" id="IPR001537">
    <property type="entry name" value="SpoU_MeTrfase"/>
</dbReference>
<name>A0A3G9JLI0_9FIRM</name>
<dbReference type="SUPFAM" id="SSF55315">
    <property type="entry name" value="L30e-like"/>
    <property type="match status" value="1"/>
</dbReference>
<dbReference type="SUPFAM" id="SSF75217">
    <property type="entry name" value="alpha/beta knot"/>
    <property type="match status" value="1"/>
</dbReference>
<dbReference type="PANTHER" id="PTHR43191">
    <property type="entry name" value="RRNA METHYLTRANSFERASE 3"/>
    <property type="match status" value="1"/>
</dbReference>
<evidence type="ECO:0000256" key="3">
    <source>
        <dbReference type="ARBA" id="ARBA00022679"/>
    </source>
</evidence>
<sequence>MKITSSSNKVIKNLMKLKQKKGRDETNSYLVDGWHMVEEAMTAHLAKQIITTDESFMSDVDTLYVSKEVMAKLSFTKTPQPFMAVVSKKEDQLQLCERTLIFDGVQDPGNVGTMMRSACAFGFKQVIFSNDSCDLYNDKTLRSTQGAIYKLNTYRGDLQEIIPKLKQSEVKVIGSALRDALSIDQITTSDKMAFVMGNEGKGMKEETLALCDQALYIPISAMESLNVGVAAGIIMYTYRR</sequence>
<evidence type="ECO:0000259" key="4">
    <source>
        <dbReference type="SMART" id="SM00967"/>
    </source>
</evidence>
<dbReference type="EMBL" id="AP019309">
    <property type="protein sequence ID" value="BBH25863.1"/>
    <property type="molecule type" value="Genomic_DNA"/>
</dbReference>
<dbReference type="AlphaFoldDB" id="A0A3G9JLI0"/>
<keyword evidence="2 5" id="KW-0489">Methyltransferase</keyword>
<dbReference type="GO" id="GO:0032259">
    <property type="term" value="P:methylation"/>
    <property type="evidence" value="ECO:0007669"/>
    <property type="project" value="UniProtKB-KW"/>
</dbReference>
<keyword evidence="6" id="KW-1185">Reference proteome</keyword>
<dbReference type="Gene3D" id="3.40.1280.10">
    <property type="match status" value="1"/>
</dbReference>
<dbReference type="InterPro" id="IPR029064">
    <property type="entry name" value="Ribosomal_eL30-like_sf"/>
</dbReference>
<evidence type="ECO:0000313" key="6">
    <source>
        <dbReference type="Proteomes" id="UP000268059"/>
    </source>
</evidence>
<reference evidence="5 6" key="1">
    <citation type="submission" date="2018-11" db="EMBL/GenBank/DDBJ databases">
        <title>Novel Erysipelotrichaceae bacterium isolated from small intestine of a swine.</title>
        <authorList>
            <person name="Kim J.S."/>
            <person name="Choe H."/>
            <person name="Lee Y.R."/>
            <person name="Kim K.M."/>
            <person name="Park D.S."/>
        </authorList>
    </citation>
    <scope>NUCLEOTIDE SEQUENCE [LARGE SCALE GENOMIC DNA]</scope>
    <source>
        <strain evidence="5 6">SG0102</strain>
    </source>
</reference>
<gene>
    <name evidence="5" type="primary">spoU</name>
    <name evidence="5" type="ORF">SG0102_07970</name>
</gene>
<dbReference type="Proteomes" id="UP000268059">
    <property type="component" value="Chromosome"/>
</dbReference>
<dbReference type="InterPro" id="IPR053888">
    <property type="entry name" value="MRM3-like_sub_bind"/>
</dbReference>